<organism evidence="1 2">
    <name type="scientific">Bradyrhizobium vignae</name>
    <dbReference type="NCBI Taxonomy" id="1549949"/>
    <lineage>
        <taxon>Bacteria</taxon>
        <taxon>Pseudomonadati</taxon>
        <taxon>Pseudomonadota</taxon>
        <taxon>Alphaproteobacteria</taxon>
        <taxon>Hyphomicrobiales</taxon>
        <taxon>Nitrobacteraceae</taxon>
        <taxon>Bradyrhizobium</taxon>
    </lineage>
</organism>
<dbReference type="RefSeq" id="WP_160118746.1">
    <property type="nucleotide sequence ID" value="NZ_LS398110.1"/>
</dbReference>
<evidence type="ECO:0000313" key="1">
    <source>
        <dbReference type="EMBL" id="SPP91831.1"/>
    </source>
</evidence>
<dbReference type="KEGG" id="bvz:BRAD3257_0673"/>
<dbReference type="AlphaFoldDB" id="A0A2U3PRN6"/>
<gene>
    <name evidence="1" type="ORF">BRAD3257_0673</name>
</gene>
<evidence type="ECO:0000313" key="2">
    <source>
        <dbReference type="Proteomes" id="UP000246085"/>
    </source>
</evidence>
<dbReference type="Proteomes" id="UP000246085">
    <property type="component" value="Chromosome BRAD3257"/>
</dbReference>
<sequence length="55" mass="6187">MTAIRKSFDGRGLVYVDRKYVATPSPQRTCTFHLLPVSRRTVPIHHGVPAMSDGY</sequence>
<reference evidence="1 2" key="1">
    <citation type="submission" date="2018-03" db="EMBL/GenBank/DDBJ databases">
        <authorList>
            <person name="Gully D."/>
        </authorList>
    </citation>
    <scope>NUCLEOTIDE SEQUENCE [LARGE SCALE GENOMIC DNA]</scope>
    <source>
        <strain evidence="1">ORS3257</strain>
    </source>
</reference>
<protein>
    <submittedName>
        <fullName evidence="1">Uncharacterized protein</fullName>
    </submittedName>
</protein>
<name>A0A2U3PRN6_9BRAD</name>
<proteinExistence type="predicted"/>
<dbReference type="EMBL" id="LS398110">
    <property type="protein sequence ID" value="SPP91831.1"/>
    <property type="molecule type" value="Genomic_DNA"/>
</dbReference>
<accession>A0A2U3PRN6</accession>